<dbReference type="AlphaFoldDB" id="A0A382I890"/>
<organism evidence="2">
    <name type="scientific">marine metagenome</name>
    <dbReference type="NCBI Taxonomy" id="408172"/>
    <lineage>
        <taxon>unclassified sequences</taxon>
        <taxon>metagenomes</taxon>
        <taxon>ecological metagenomes</taxon>
    </lineage>
</organism>
<name>A0A382I890_9ZZZZ</name>
<dbReference type="Gene3D" id="2.60.120.620">
    <property type="entry name" value="q2cbj1_9rhob like domain"/>
    <property type="match status" value="1"/>
</dbReference>
<reference evidence="2" key="1">
    <citation type="submission" date="2018-05" db="EMBL/GenBank/DDBJ databases">
        <authorList>
            <person name="Lanie J.A."/>
            <person name="Ng W.-L."/>
            <person name="Kazmierczak K.M."/>
            <person name="Andrzejewski T.M."/>
            <person name="Davidsen T.M."/>
            <person name="Wayne K.J."/>
            <person name="Tettelin H."/>
            <person name="Glass J.I."/>
            <person name="Rusch D."/>
            <person name="Podicherti R."/>
            <person name="Tsui H.-C.T."/>
            <person name="Winkler M.E."/>
        </authorList>
    </citation>
    <scope>NUCLEOTIDE SEQUENCE</scope>
</reference>
<proteinExistence type="predicted"/>
<gene>
    <name evidence="2" type="ORF">METZ01_LOCUS248459</name>
</gene>
<sequence>MNVQLIQPWSVPVFKTTLPPEILQTMTEISDQVIADKNRVCKDGVSIDHGEYLAGQIDSELLVEHDLLEQTGVMGFFLGAVRQFIIQCKCQMMPGFEQAIQKEEWLIQMLTMWIVSQQPNEYNPMHIHTECTISSVMYLKVPKMLPSKKEHRPNDDGSILFVSNASRDVDFSVPNIVIHPAVGDFYIFGAQQQHAVYPYRCAEGQKETERRSISFNAIFQSKTDHDRGKRANQPKAVVRPGDTKPS</sequence>
<evidence type="ECO:0000313" key="2">
    <source>
        <dbReference type="EMBL" id="SVB95605.1"/>
    </source>
</evidence>
<evidence type="ECO:0008006" key="3">
    <source>
        <dbReference type="Google" id="ProtNLM"/>
    </source>
</evidence>
<evidence type="ECO:0000256" key="1">
    <source>
        <dbReference type="SAM" id="MobiDB-lite"/>
    </source>
</evidence>
<dbReference type="InterPro" id="IPR012668">
    <property type="entry name" value="CHP02466"/>
</dbReference>
<protein>
    <recommendedName>
        <fullName evidence="3">Prolyl 4-hydroxylase alpha subunit Fe(2+) 2OG dioxygenase domain-containing protein</fullName>
    </recommendedName>
</protein>
<feature type="region of interest" description="Disordered" evidence="1">
    <location>
        <begin position="219"/>
        <end position="246"/>
    </location>
</feature>
<dbReference type="Pfam" id="PF13759">
    <property type="entry name" value="2OG-FeII_Oxy_5"/>
    <property type="match status" value="1"/>
</dbReference>
<accession>A0A382I890</accession>
<dbReference type="EMBL" id="UINC01065682">
    <property type="protein sequence ID" value="SVB95605.1"/>
    <property type="molecule type" value="Genomic_DNA"/>
</dbReference>